<protein>
    <submittedName>
        <fullName evidence="2">7407_t:CDS:1</fullName>
    </submittedName>
</protein>
<proteinExistence type="predicted"/>
<accession>A0A9N9GR00</accession>
<organism evidence="2 3">
    <name type="scientific">Funneliformis caledonium</name>
    <dbReference type="NCBI Taxonomy" id="1117310"/>
    <lineage>
        <taxon>Eukaryota</taxon>
        <taxon>Fungi</taxon>
        <taxon>Fungi incertae sedis</taxon>
        <taxon>Mucoromycota</taxon>
        <taxon>Glomeromycotina</taxon>
        <taxon>Glomeromycetes</taxon>
        <taxon>Glomerales</taxon>
        <taxon>Glomeraceae</taxon>
        <taxon>Funneliformis</taxon>
    </lineage>
</organism>
<name>A0A9N9GR00_9GLOM</name>
<sequence>MDLANLKKYSSDEMNMSASKLDEARKYRMLRLQSMILWEGTHTTTVAIGMLAHLTEQNGHCKYFKDVDVIWQKIERHLAEEEASRTIMHNTTKAFKTSIANVNTSINNVDNTMLQYNKELEGKKSDGLGKRRNLKDHSPEDGTPSDDYRIREANVSQLFRNFQNKSIWIAKNGGLFVESNVHEILSLSSIFLLTPNSHSKTIIDIFGFRLLDEIHQNVMPVQNITLNWPNKALNESKSRKYKGQTKQPDFVVSIIHQLQTDSVIFVGEVSPPSQRNNVYKNCKDLIRLGVFMKDCVDLAIDKSTDINVFGFHCVDYIIDFYITELIQGTYFMVHIGQVSVPASIKEMPSFVDELEFPSLPSNNAIFKRDTLGTPKFNQL</sequence>
<feature type="region of interest" description="Disordered" evidence="1">
    <location>
        <begin position="123"/>
        <end position="147"/>
    </location>
</feature>
<evidence type="ECO:0000313" key="2">
    <source>
        <dbReference type="EMBL" id="CAG8619787.1"/>
    </source>
</evidence>
<keyword evidence="3" id="KW-1185">Reference proteome</keyword>
<evidence type="ECO:0000256" key="1">
    <source>
        <dbReference type="SAM" id="MobiDB-lite"/>
    </source>
</evidence>
<dbReference type="EMBL" id="CAJVPQ010003165">
    <property type="protein sequence ID" value="CAG8619787.1"/>
    <property type="molecule type" value="Genomic_DNA"/>
</dbReference>
<dbReference type="AlphaFoldDB" id="A0A9N9GR00"/>
<dbReference type="OrthoDB" id="2370938at2759"/>
<reference evidence="2" key="1">
    <citation type="submission" date="2021-06" db="EMBL/GenBank/DDBJ databases">
        <authorList>
            <person name="Kallberg Y."/>
            <person name="Tangrot J."/>
            <person name="Rosling A."/>
        </authorList>
    </citation>
    <scope>NUCLEOTIDE SEQUENCE</scope>
    <source>
        <strain evidence="2">UK204</strain>
    </source>
</reference>
<comment type="caution">
    <text evidence="2">The sequence shown here is derived from an EMBL/GenBank/DDBJ whole genome shotgun (WGS) entry which is preliminary data.</text>
</comment>
<feature type="non-terminal residue" evidence="2">
    <location>
        <position position="379"/>
    </location>
</feature>
<evidence type="ECO:0000313" key="3">
    <source>
        <dbReference type="Proteomes" id="UP000789570"/>
    </source>
</evidence>
<gene>
    <name evidence="2" type="ORF">FCALED_LOCUS9493</name>
</gene>
<dbReference type="Proteomes" id="UP000789570">
    <property type="component" value="Unassembled WGS sequence"/>
</dbReference>